<dbReference type="Gene3D" id="1.10.1760.10">
    <property type="entry name" value="Actin-related protein 2/3 complex subunit 3"/>
    <property type="match status" value="1"/>
</dbReference>
<keyword evidence="4 6" id="KW-0009">Actin-binding</keyword>
<comment type="caution">
    <text evidence="7">The sequence shown here is derived from an EMBL/GenBank/DDBJ whole genome shotgun (WGS) entry which is preliminary data.</text>
</comment>
<dbReference type="EMBL" id="CAJFCJ010000018">
    <property type="protein sequence ID" value="CAD5122823.1"/>
    <property type="molecule type" value="Genomic_DNA"/>
</dbReference>
<evidence type="ECO:0000313" key="8">
    <source>
        <dbReference type="Proteomes" id="UP000549394"/>
    </source>
</evidence>
<evidence type="ECO:0000313" key="7">
    <source>
        <dbReference type="EMBL" id="CAD5122823.1"/>
    </source>
</evidence>
<comment type="similarity">
    <text evidence="2 6">Belongs to the ARPC3 family.</text>
</comment>
<dbReference type="PANTHER" id="PTHR12391">
    <property type="entry name" value="ARP2/3 COMPLEX 21 KD SUBUNIT"/>
    <property type="match status" value="1"/>
</dbReference>
<dbReference type="GO" id="GO:0003779">
    <property type="term" value="F:actin binding"/>
    <property type="evidence" value="ECO:0007669"/>
    <property type="project" value="UniProtKB-KW"/>
</dbReference>
<gene>
    <name evidence="7" type="ORF">DGYR_LOCUS10573</name>
</gene>
<dbReference type="InterPro" id="IPR007204">
    <property type="entry name" value="ARPC3"/>
</dbReference>
<organism evidence="7 8">
    <name type="scientific">Dimorphilus gyrociliatus</name>
    <dbReference type="NCBI Taxonomy" id="2664684"/>
    <lineage>
        <taxon>Eukaryota</taxon>
        <taxon>Metazoa</taxon>
        <taxon>Spiralia</taxon>
        <taxon>Lophotrochozoa</taxon>
        <taxon>Annelida</taxon>
        <taxon>Polychaeta</taxon>
        <taxon>Polychaeta incertae sedis</taxon>
        <taxon>Dinophilidae</taxon>
        <taxon>Dimorphilus</taxon>
    </lineage>
</organism>
<dbReference type="Proteomes" id="UP000549394">
    <property type="component" value="Unassembled WGS sequence"/>
</dbReference>
<keyword evidence="8" id="KW-1185">Reference proteome</keyword>
<dbReference type="GO" id="GO:0034314">
    <property type="term" value="P:Arp2/3 complex-mediated actin nucleation"/>
    <property type="evidence" value="ECO:0007669"/>
    <property type="project" value="UniProtKB-UniRule"/>
</dbReference>
<dbReference type="OrthoDB" id="200404at2759"/>
<evidence type="ECO:0000256" key="5">
    <source>
        <dbReference type="ARBA" id="ARBA00023212"/>
    </source>
</evidence>
<dbReference type="Pfam" id="PF04062">
    <property type="entry name" value="P21-Arc"/>
    <property type="match status" value="1"/>
</dbReference>
<keyword evidence="3 6" id="KW-0963">Cytoplasm</keyword>
<dbReference type="PIRSF" id="PIRSF016315">
    <property type="entry name" value="ARP2/3_P21-Arc"/>
    <property type="match status" value="1"/>
</dbReference>
<sequence length="165" mass="18881">MIGNVALLPVKTNHRGPAPMWSGEGLDIIDEALQYFKANVLFKNYEIKSPSDRTLIYITLYITECLKKLQRCGSKNEGMKEMHTLALKEFPCPGDRGFCLNAYYSAPANRNEADTMRAYFLQLRQETGLRVCERVFDNDAGKPSKWWICFVRRKFMDVSLSAPGQ</sequence>
<evidence type="ECO:0000256" key="2">
    <source>
        <dbReference type="ARBA" id="ARBA00010856"/>
    </source>
</evidence>
<dbReference type="SUPFAM" id="SSF69060">
    <property type="entry name" value="Arp2/3 complex 21 kDa subunit ARPC3"/>
    <property type="match status" value="1"/>
</dbReference>
<evidence type="ECO:0000256" key="1">
    <source>
        <dbReference type="ARBA" id="ARBA00004245"/>
    </source>
</evidence>
<comment type="subcellular location">
    <subcellularLocation>
        <location evidence="1 6">Cytoplasm</location>
        <location evidence="1 6">Cytoskeleton</location>
    </subcellularLocation>
</comment>
<keyword evidence="5 6" id="KW-0206">Cytoskeleton</keyword>
<accession>A0A7I8W7J8</accession>
<dbReference type="GO" id="GO:0005885">
    <property type="term" value="C:Arp2/3 protein complex"/>
    <property type="evidence" value="ECO:0007669"/>
    <property type="project" value="UniProtKB-UniRule"/>
</dbReference>
<protein>
    <recommendedName>
        <fullName evidence="6">Actin-related protein 2/3 complex subunit 3</fullName>
    </recommendedName>
</protein>
<reference evidence="7 8" key="1">
    <citation type="submission" date="2020-08" db="EMBL/GenBank/DDBJ databases">
        <authorList>
            <person name="Hejnol A."/>
        </authorList>
    </citation>
    <scope>NUCLEOTIDE SEQUENCE [LARGE SCALE GENOMIC DNA]</scope>
</reference>
<evidence type="ECO:0000256" key="3">
    <source>
        <dbReference type="ARBA" id="ARBA00022490"/>
    </source>
</evidence>
<evidence type="ECO:0000256" key="4">
    <source>
        <dbReference type="ARBA" id="ARBA00023203"/>
    </source>
</evidence>
<name>A0A7I8W7J8_9ANNE</name>
<comment type="subunit">
    <text evidence="6">Component of the Arp2/3 complex.</text>
</comment>
<evidence type="ECO:0000256" key="6">
    <source>
        <dbReference type="PIRNR" id="PIRNR016315"/>
    </source>
</evidence>
<proteinExistence type="inferred from homology"/>
<dbReference type="GO" id="GO:0030833">
    <property type="term" value="P:regulation of actin filament polymerization"/>
    <property type="evidence" value="ECO:0007669"/>
    <property type="project" value="InterPro"/>
</dbReference>
<dbReference type="AlphaFoldDB" id="A0A7I8W7J8"/>
<comment type="function">
    <text evidence="6">Functions as component of the Arp2/3 complex which is involved in regulation of actin polymerization and together with an activating nucleation-promoting factor (NPF) mediates the formation of branched actin networks.</text>
</comment>
<dbReference type="InterPro" id="IPR036753">
    <property type="entry name" value="ARPC3_sf"/>
</dbReference>